<keyword evidence="4 7" id="KW-0573">Peptidoglycan synthesis</keyword>
<evidence type="ECO:0000256" key="1">
    <source>
        <dbReference type="ARBA" id="ARBA00005898"/>
    </source>
</evidence>
<dbReference type="InterPro" id="IPR013221">
    <property type="entry name" value="Mur_ligase_cen"/>
</dbReference>
<feature type="domain" description="Mur ligase C-terminal" evidence="10">
    <location>
        <begin position="318"/>
        <end position="446"/>
    </location>
</feature>
<dbReference type="NCBIfam" id="TIGR01085">
    <property type="entry name" value="murE"/>
    <property type="match status" value="1"/>
</dbReference>
<dbReference type="Gene3D" id="3.90.190.20">
    <property type="entry name" value="Mur ligase, C-terminal domain"/>
    <property type="match status" value="1"/>
</dbReference>
<keyword evidence="6 7" id="KW-0961">Cell wall biogenesis/degradation</keyword>
<dbReference type="NCBIfam" id="NF001124">
    <property type="entry name" value="PRK00139.1-2"/>
    <property type="match status" value="1"/>
</dbReference>
<dbReference type="Gene3D" id="3.40.1190.10">
    <property type="entry name" value="Mur-like, catalytic domain"/>
    <property type="match status" value="1"/>
</dbReference>
<evidence type="ECO:0000256" key="2">
    <source>
        <dbReference type="ARBA" id="ARBA00022618"/>
    </source>
</evidence>
<feature type="binding site" evidence="7">
    <location>
        <position position="19"/>
    </location>
    <ligand>
        <name>UDP-N-acetyl-alpha-D-muramoyl-L-alanyl-D-glutamate</name>
        <dbReference type="ChEBI" id="CHEBI:83900"/>
    </ligand>
</feature>
<dbReference type="Pfam" id="PF08245">
    <property type="entry name" value="Mur_ligase_M"/>
    <property type="match status" value="1"/>
</dbReference>
<gene>
    <name evidence="7" type="primary">murE</name>
    <name evidence="12" type="ORF">CHR90_18325</name>
</gene>
<accession>A0A255XJD5</accession>
<feature type="modified residue" description="N6-carboxylysine" evidence="7">
    <location>
        <position position="204"/>
    </location>
</feature>
<dbReference type="NCBIfam" id="NF001126">
    <property type="entry name" value="PRK00139.1-4"/>
    <property type="match status" value="1"/>
</dbReference>
<dbReference type="Proteomes" id="UP000216361">
    <property type="component" value="Unassembled WGS sequence"/>
</dbReference>
<dbReference type="UniPathway" id="UPA00219"/>
<dbReference type="GO" id="GO:0071555">
    <property type="term" value="P:cell wall organization"/>
    <property type="evidence" value="ECO:0007669"/>
    <property type="project" value="UniProtKB-KW"/>
</dbReference>
<comment type="similarity">
    <text evidence="1 7">Belongs to the MurCDEF family. MurE subfamily.</text>
</comment>
<dbReference type="EC" id="6.3.2.13" evidence="7"/>
<comment type="cofactor">
    <cofactor evidence="7">
        <name>Mg(2+)</name>
        <dbReference type="ChEBI" id="CHEBI:18420"/>
    </cofactor>
</comment>
<sequence length="483" mass="49712">MGLPGPLAGIDVTGITADSRAVRTGYLFAALSGSKADGRAFIAQAVTMGASVILGAEGIEAPVPVLISPDPRRELALIAAAFYARQPETIVAVTGTSGKTSTAWFTQGLFAATGHTAGYLGTLGLHVPGLPEQYTLTTPDPVALHLYLAQAADAGVTHFALEASSHGIDQRRLDGVRLKAAAFTNLQRDHLDYHATMAAYFEAKARLFLDLLPENGTAVVHAGDDWGQVLRDRVQQRGQTCLTYGTKTADLALTGRALAPGGQALTISALGETAEVIFPVLGSFQAENLLAALGLVIAAGVPVAAALAAIPSLRPVPGRMETVGSLNGATVIVDYAHKPGALDEVLSAARRTMKSGARLHVVVGCGGDRDAGKRPIMGSIASRRADRAVITDDNPRSEDAATIRKAVLAGCDGEAEIIEIGDRAAAIAGAIAALQPDDVLVIAGKGHESGQIIGSETLPFDDREVAAQALASHGGQVIWGASA</sequence>
<dbReference type="InterPro" id="IPR004101">
    <property type="entry name" value="Mur_ligase_C"/>
</dbReference>
<keyword evidence="3 7" id="KW-0133">Cell shape</keyword>
<evidence type="ECO:0000256" key="3">
    <source>
        <dbReference type="ARBA" id="ARBA00022960"/>
    </source>
</evidence>
<feature type="binding site" evidence="7">
    <location>
        <begin position="393"/>
        <end position="396"/>
    </location>
    <ligand>
        <name>meso-2,6-diaminopimelate</name>
        <dbReference type="ChEBI" id="CHEBI:57791"/>
    </ligand>
</feature>
<protein>
    <recommendedName>
        <fullName evidence="7">UDP-N-acetylmuramoyl-L-alanyl-D-glutamate--2,6-diaminopimelate ligase</fullName>
        <ecNumber evidence="7">6.3.2.13</ecNumber>
    </recommendedName>
    <alternativeName>
        <fullName evidence="7">Meso-A2pm-adding enzyme</fullName>
    </alternativeName>
    <alternativeName>
        <fullName evidence="7">Meso-diaminopimelate-adding enzyme</fullName>
    </alternativeName>
    <alternativeName>
        <fullName evidence="7">UDP-MurNAc-L-Ala-D-Glu:meso-diaminopimelate ligase</fullName>
    </alternativeName>
    <alternativeName>
        <fullName evidence="7">UDP-MurNAc-tripeptide synthetase</fullName>
    </alternativeName>
    <alternativeName>
        <fullName evidence="7">UDP-N-acetylmuramyl-tripeptide synthetase</fullName>
    </alternativeName>
</protein>
<keyword evidence="5 7" id="KW-0131">Cell cycle</keyword>
<name>A0A255XJD5_9PROT</name>
<feature type="binding site" evidence="7">
    <location>
        <begin position="137"/>
        <end position="138"/>
    </location>
    <ligand>
        <name>UDP-N-acetyl-alpha-D-muramoyl-L-alanyl-D-glutamate</name>
        <dbReference type="ChEBI" id="CHEBI:83900"/>
    </ligand>
</feature>
<dbReference type="InterPro" id="IPR036615">
    <property type="entry name" value="Mur_ligase_C_dom_sf"/>
</dbReference>
<dbReference type="InterPro" id="IPR036565">
    <property type="entry name" value="Mur-like_cat_sf"/>
</dbReference>
<dbReference type="InterPro" id="IPR000713">
    <property type="entry name" value="Mur_ligase_N"/>
</dbReference>
<keyword evidence="7" id="KW-0067">ATP-binding</keyword>
<dbReference type="SUPFAM" id="SSF63418">
    <property type="entry name" value="MurE/MurF N-terminal domain"/>
    <property type="match status" value="1"/>
</dbReference>
<comment type="function">
    <text evidence="7">Catalyzes the addition of meso-diaminopimelic acid to the nucleotide precursor UDP-N-acetylmuramoyl-L-alanyl-D-glutamate (UMAG) in the biosynthesis of bacterial cell-wall peptidoglycan.</text>
</comment>
<keyword evidence="13" id="KW-1185">Reference proteome</keyword>
<feature type="binding site" evidence="7">
    <location>
        <position position="369"/>
    </location>
    <ligand>
        <name>meso-2,6-diaminopimelate</name>
        <dbReference type="ChEBI" id="CHEBI:57791"/>
    </ligand>
</feature>
<dbReference type="SUPFAM" id="SSF53244">
    <property type="entry name" value="MurD-like peptide ligases, peptide-binding domain"/>
    <property type="match status" value="1"/>
</dbReference>
<feature type="domain" description="Mur ligase N-terminal catalytic" evidence="9">
    <location>
        <begin position="12"/>
        <end position="59"/>
    </location>
</feature>
<dbReference type="PANTHER" id="PTHR23135">
    <property type="entry name" value="MUR LIGASE FAMILY MEMBER"/>
    <property type="match status" value="1"/>
</dbReference>
<organism evidence="12 13">
    <name type="scientific">Elstera cyanobacteriorum</name>
    <dbReference type="NCBI Taxonomy" id="2022747"/>
    <lineage>
        <taxon>Bacteria</taxon>
        <taxon>Pseudomonadati</taxon>
        <taxon>Pseudomonadota</taxon>
        <taxon>Alphaproteobacteria</taxon>
        <taxon>Rhodospirillales</taxon>
        <taxon>Rhodospirillaceae</taxon>
        <taxon>Elstera</taxon>
    </lineage>
</organism>
<comment type="PTM">
    <text evidence="7">Carboxylation is probably crucial for Mg(2+) binding and, consequently, for the gamma-phosphate positioning of ATP.</text>
</comment>
<comment type="pathway">
    <text evidence="7 8">Cell wall biogenesis; peptidoglycan biosynthesis.</text>
</comment>
<dbReference type="GO" id="GO:0000287">
    <property type="term" value="F:magnesium ion binding"/>
    <property type="evidence" value="ECO:0007669"/>
    <property type="project" value="UniProtKB-UniRule"/>
</dbReference>
<dbReference type="InterPro" id="IPR005761">
    <property type="entry name" value="UDP-N-AcMur-Glu-dNH2Pim_ligase"/>
</dbReference>
<keyword evidence="2 7" id="KW-0132">Cell division</keyword>
<evidence type="ECO:0000259" key="11">
    <source>
        <dbReference type="Pfam" id="PF08245"/>
    </source>
</evidence>
<dbReference type="InterPro" id="IPR035911">
    <property type="entry name" value="MurE/MurF_N"/>
</dbReference>
<dbReference type="OrthoDB" id="9800958at2"/>
<evidence type="ECO:0000259" key="9">
    <source>
        <dbReference type="Pfam" id="PF01225"/>
    </source>
</evidence>
<dbReference type="Pfam" id="PF02875">
    <property type="entry name" value="Mur_ligase_C"/>
    <property type="match status" value="1"/>
</dbReference>
<evidence type="ECO:0000313" key="12">
    <source>
        <dbReference type="EMBL" id="OYQ17077.1"/>
    </source>
</evidence>
<keyword evidence="7" id="KW-0547">Nucleotide-binding</keyword>
<feature type="binding site" evidence="7">
    <location>
        <begin position="95"/>
        <end position="101"/>
    </location>
    <ligand>
        <name>ATP</name>
        <dbReference type="ChEBI" id="CHEBI:30616"/>
    </ligand>
</feature>
<dbReference type="GO" id="GO:0008360">
    <property type="term" value="P:regulation of cell shape"/>
    <property type="evidence" value="ECO:0007669"/>
    <property type="project" value="UniProtKB-KW"/>
</dbReference>
<comment type="caution">
    <text evidence="7">Lacks conserved residue(s) required for the propagation of feature annotation.</text>
</comment>
<evidence type="ECO:0000256" key="5">
    <source>
        <dbReference type="ARBA" id="ARBA00023306"/>
    </source>
</evidence>
<dbReference type="EMBL" id="NOXS01000035">
    <property type="protein sequence ID" value="OYQ17077.1"/>
    <property type="molecule type" value="Genomic_DNA"/>
</dbReference>
<dbReference type="GO" id="GO:0009252">
    <property type="term" value="P:peptidoglycan biosynthetic process"/>
    <property type="evidence" value="ECO:0007669"/>
    <property type="project" value="UniProtKB-UniRule"/>
</dbReference>
<evidence type="ECO:0000256" key="4">
    <source>
        <dbReference type="ARBA" id="ARBA00022984"/>
    </source>
</evidence>
<evidence type="ECO:0000256" key="6">
    <source>
        <dbReference type="ARBA" id="ARBA00023316"/>
    </source>
</evidence>
<feature type="binding site" evidence="7">
    <location>
        <position position="448"/>
    </location>
    <ligand>
        <name>meso-2,6-diaminopimelate</name>
        <dbReference type="ChEBI" id="CHEBI:57791"/>
    </ligand>
</feature>
<evidence type="ECO:0000256" key="7">
    <source>
        <dbReference type="HAMAP-Rule" id="MF_00208"/>
    </source>
</evidence>
<keyword evidence="7" id="KW-0460">Magnesium</keyword>
<dbReference type="GO" id="GO:0051301">
    <property type="term" value="P:cell division"/>
    <property type="evidence" value="ECO:0007669"/>
    <property type="project" value="UniProtKB-KW"/>
</dbReference>
<feature type="short sequence motif" description="Meso-diaminopimelate recognition motif" evidence="7">
    <location>
        <begin position="393"/>
        <end position="396"/>
    </location>
</feature>
<evidence type="ECO:0000259" key="10">
    <source>
        <dbReference type="Pfam" id="PF02875"/>
    </source>
</evidence>
<feature type="domain" description="Mur ligase central" evidence="11">
    <location>
        <begin position="93"/>
        <end position="295"/>
    </location>
</feature>
<dbReference type="GO" id="GO:0005737">
    <property type="term" value="C:cytoplasm"/>
    <property type="evidence" value="ECO:0007669"/>
    <property type="project" value="UniProtKB-SubCell"/>
</dbReference>
<feature type="binding site" evidence="7">
    <location>
        <position position="172"/>
    </location>
    <ligand>
        <name>UDP-N-acetyl-alpha-D-muramoyl-L-alanyl-D-glutamate</name>
        <dbReference type="ChEBI" id="CHEBI:83900"/>
    </ligand>
</feature>
<feature type="binding site" evidence="7">
    <location>
        <position position="444"/>
    </location>
    <ligand>
        <name>meso-2,6-diaminopimelate</name>
        <dbReference type="ChEBI" id="CHEBI:57791"/>
    </ligand>
</feature>
<dbReference type="Pfam" id="PF01225">
    <property type="entry name" value="Mur_ligase"/>
    <property type="match status" value="1"/>
</dbReference>
<dbReference type="AlphaFoldDB" id="A0A255XJD5"/>
<comment type="catalytic activity">
    <reaction evidence="7">
        <text>UDP-N-acetyl-alpha-D-muramoyl-L-alanyl-D-glutamate + meso-2,6-diaminopimelate + ATP = UDP-N-acetyl-alpha-D-muramoyl-L-alanyl-gamma-D-glutamyl-meso-2,6-diaminopimelate + ADP + phosphate + H(+)</text>
        <dbReference type="Rhea" id="RHEA:23676"/>
        <dbReference type="ChEBI" id="CHEBI:15378"/>
        <dbReference type="ChEBI" id="CHEBI:30616"/>
        <dbReference type="ChEBI" id="CHEBI:43474"/>
        <dbReference type="ChEBI" id="CHEBI:57791"/>
        <dbReference type="ChEBI" id="CHEBI:83900"/>
        <dbReference type="ChEBI" id="CHEBI:83905"/>
        <dbReference type="ChEBI" id="CHEBI:456216"/>
        <dbReference type="EC" id="6.3.2.13"/>
    </reaction>
</comment>
<keyword evidence="7" id="KW-0963">Cytoplasm</keyword>
<dbReference type="PANTHER" id="PTHR23135:SF4">
    <property type="entry name" value="UDP-N-ACETYLMURAMOYL-L-ALANYL-D-GLUTAMATE--2,6-DIAMINOPIMELATE LIGASE MURE HOMOLOG, CHLOROPLASTIC"/>
    <property type="match status" value="1"/>
</dbReference>
<keyword evidence="7 12" id="KW-0436">Ligase</keyword>
<dbReference type="GO" id="GO:0005524">
    <property type="term" value="F:ATP binding"/>
    <property type="evidence" value="ECO:0007669"/>
    <property type="project" value="UniProtKB-UniRule"/>
</dbReference>
<dbReference type="GO" id="GO:0008765">
    <property type="term" value="F:UDP-N-acetylmuramoylalanyl-D-glutamate-2,6-diaminopimelate ligase activity"/>
    <property type="evidence" value="ECO:0007669"/>
    <property type="project" value="UniProtKB-UniRule"/>
</dbReference>
<dbReference type="Gene3D" id="3.40.1390.10">
    <property type="entry name" value="MurE/MurF, N-terminal domain"/>
    <property type="match status" value="1"/>
</dbReference>
<dbReference type="SUPFAM" id="SSF53623">
    <property type="entry name" value="MurD-like peptide ligases, catalytic domain"/>
    <property type="match status" value="1"/>
</dbReference>
<feature type="binding site" evidence="7">
    <location>
        <position position="164"/>
    </location>
    <ligand>
        <name>UDP-N-acetyl-alpha-D-muramoyl-L-alanyl-D-glutamate</name>
        <dbReference type="ChEBI" id="CHEBI:83900"/>
    </ligand>
</feature>
<evidence type="ECO:0000313" key="13">
    <source>
        <dbReference type="Proteomes" id="UP000216361"/>
    </source>
</evidence>
<comment type="subcellular location">
    <subcellularLocation>
        <location evidence="7 8">Cytoplasm</location>
    </subcellularLocation>
</comment>
<reference evidence="12 13" key="1">
    <citation type="submission" date="2017-07" db="EMBL/GenBank/DDBJ databases">
        <title>Elstera cyanobacteriorum sp. nov., a novel bacterium isolated from cyanobacterial aggregates in a eutrophic lake.</title>
        <authorList>
            <person name="Cai H."/>
        </authorList>
    </citation>
    <scope>NUCLEOTIDE SEQUENCE [LARGE SCALE GENOMIC DNA]</scope>
    <source>
        <strain evidence="12 13">TH019</strain>
    </source>
</reference>
<comment type="caution">
    <text evidence="12">The sequence shown here is derived from an EMBL/GenBank/DDBJ whole genome shotgun (WGS) entry which is preliminary data.</text>
</comment>
<dbReference type="HAMAP" id="MF_00208">
    <property type="entry name" value="MurE"/>
    <property type="match status" value="1"/>
</dbReference>
<proteinExistence type="inferred from homology"/>
<feature type="binding site" evidence="7">
    <location>
        <position position="170"/>
    </location>
    <ligand>
        <name>UDP-N-acetyl-alpha-D-muramoyl-L-alanyl-D-glutamate</name>
        <dbReference type="ChEBI" id="CHEBI:83900"/>
    </ligand>
</feature>
<evidence type="ECO:0000256" key="8">
    <source>
        <dbReference type="RuleBase" id="RU004135"/>
    </source>
</evidence>